<dbReference type="Proteomes" id="UP000610760">
    <property type="component" value="Unassembled WGS sequence"/>
</dbReference>
<dbReference type="PROSITE" id="PS01124">
    <property type="entry name" value="HTH_ARAC_FAMILY_2"/>
    <property type="match status" value="1"/>
</dbReference>
<keyword evidence="3" id="KW-0804">Transcription</keyword>
<reference evidence="5" key="1">
    <citation type="submission" date="2020-08" db="EMBL/GenBank/DDBJ databases">
        <title>Genome public.</title>
        <authorList>
            <person name="Liu C."/>
            <person name="Sun Q."/>
        </authorList>
    </citation>
    <scope>NUCLEOTIDE SEQUENCE</scope>
    <source>
        <strain evidence="5">NSJ-33</strain>
    </source>
</reference>
<protein>
    <submittedName>
        <fullName evidence="5">Helix-turn-helix transcriptional regulator</fullName>
    </submittedName>
</protein>
<comment type="caution">
    <text evidence="5">The sequence shown here is derived from an EMBL/GenBank/DDBJ whole genome shotgun (WGS) entry which is preliminary data.</text>
</comment>
<evidence type="ECO:0000256" key="2">
    <source>
        <dbReference type="ARBA" id="ARBA00023125"/>
    </source>
</evidence>
<dbReference type="PANTHER" id="PTHR43280">
    <property type="entry name" value="ARAC-FAMILY TRANSCRIPTIONAL REGULATOR"/>
    <property type="match status" value="1"/>
</dbReference>
<evidence type="ECO:0000313" key="5">
    <source>
        <dbReference type="EMBL" id="MBC8559790.1"/>
    </source>
</evidence>
<dbReference type="SUPFAM" id="SSF51215">
    <property type="entry name" value="Regulatory protein AraC"/>
    <property type="match status" value="1"/>
</dbReference>
<feature type="domain" description="HTH araC/xylS-type" evidence="4">
    <location>
        <begin position="154"/>
        <end position="250"/>
    </location>
</feature>
<gene>
    <name evidence="5" type="ORF">H8710_06865</name>
</gene>
<dbReference type="InterPro" id="IPR037923">
    <property type="entry name" value="HTH-like"/>
</dbReference>
<dbReference type="Gene3D" id="1.10.10.60">
    <property type="entry name" value="Homeodomain-like"/>
    <property type="match status" value="2"/>
</dbReference>
<sequence>MFLDDGKNLFRILSVLELKWDSALRHANPRPFHALSFRLRGDATFVHDGTSSHVSADSIAYVPKDFEYSLDHKSEHLFVVHFEIEGDPGLNDFFSVSPDDTQLYHYLFRSLFDVWNRKRTGYRYAASSIFYAILEELQKELSGRPFQAHEDKMEKVIEYIHKHYCEHDISVSKLSEIYGTSETYFRRVFQQKCSTTPLKYVNRLRLKYAEELLHSGYYSVREVSEKVGFEDPKYFSRFFKAQKKIPPSKV</sequence>
<dbReference type="PROSITE" id="PS00041">
    <property type="entry name" value="HTH_ARAC_FAMILY_1"/>
    <property type="match status" value="1"/>
</dbReference>
<evidence type="ECO:0000256" key="3">
    <source>
        <dbReference type="ARBA" id="ARBA00023163"/>
    </source>
</evidence>
<keyword evidence="2" id="KW-0238">DNA-binding</keyword>
<dbReference type="InterPro" id="IPR018060">
    <property type="entry name" value="HTH_AraC"/>
</dbReference>
<dbReference type="InterPro" id="IPR018062">
    <property type="entry name" value="HTH_AraC-typ_CS"/>
</dbReference>
<proteinExistence type="predicted"/>
<dbReference type="Pfam" id="PF12833">
    <property type="entry name" value="HTH_18"/>
    <property type="match status" value="1"/>
</dbReference>
<dbReference type="GO" id="GO:0003700">
    <property type="term" value="F:DNA-binding transcription factor activity"/>
    <property type="evidence" value="ECO:0007669"/>
    <property type="project" value="InterPro"/>
</dbReference>
<dbReference type="EMBL" id="JACRSV010000002">
    <property type="protein sequence ID" value="MBC8559790.1"/>
    <property type="molecule type" value="Genomic_DNA"/>
</dbReference>
<dbReference type="PANTHER" id="PTHR43280:SF28">
    <property type="entry name" value="HTH-TYPE TRANSCRIPTIONAL ACTIVATOR RHAS"/>
    <property type="match status" value="1"/>
</dbReference>
<dbReference type="InterPro" id="IPR009057">
    <property type="entry name" value="Homeodomain-like_sf"/>
</dbReference>
<keyword evidence="1" id="KW-0805">Transcription regulation</keyword>
<accession>A0A926E5A2</accession>
<evidence type="ECO:0000256" key="1">
    <source>
        <dbReference type="ARBA" id="ARBA00023015"/>
    </source>
</evidence>
<evidence type="ECO:0000259" key="4">
    <source>
        <dbReference type="PROSITE" id="PS01124"/>
    </source>
</evidence>
<dbReference type="SMART" id="SM00342">
    <property type="entry name" value="HTH_ARAC"/>
    <property type="match status" value="1"/>
</dbReference>
<dbReference type="RefSeq" id="WP_249294775.1">
    <property type="nucleotide sequence ID" value="NZ_JACRSV010000002.1"/>
</dbReference>
<name>A0A926E5A2_9FIRM</name>
<dbReference type="SUPFAM" id="SSF46689">
    <property type="entry name" value="Homeodomain-like"/>
    <property type="match status" value="2"/>
</dbReference>
<organism evidence="5 6">
    <name type="scientific">Fumia xinanensis</name>
    <dbReference type="NCBI Taxonomy" id="2763659"/>
    <lineage>
        <taxon>Bacteria</taxon>
        <taxon>Bacillati</taxon>
        <taxon>Bacillota</taxon>
        <taxon>Clostridia</taxon>
        <taxon>Eubacteriales</taxon>
        <taxon>Oscillospiraceae</taxon>
        <taxon>Fumia</taxon>
    </lineage>
</organism>
<keyword evidence="6" id="KW-1185">Reference proteome</keyword>
<dbReference type="AlphaFoldDB" id="A0A926E5A2"/>
<evidence type="ECO:0000313" key="6">
    <source>
        <dbReference type="Proteomes" id="UP000610760"/>
    </source>
</evidence>
<dbReference type="GO" id="GO:0043565">
    <property type="term" value="F:sequence-specific DNA binding"/>
    <property type="evidence" value="ECO:0007669"/>
    <property type="project" value="InterPro"/>
</dbReference>